<organism evidence="2 3">
    <name type="scientific">Tetrahymena thermophila (strain SB210)</name>
    <dbReference type="NCBI Taxonomy" id="312017"/>
    <lineage>
        <taxon>Eukaryota</taxon>
        <taxon>Sar</taxon>
        <taxon>Alveolata</taxon>
        <taxon>Ciliophora</taxon>
        <taxon>Intramacronucleata</taxon>
        <taxon>Oligohymenophorea</taxon>
        <taxon>Hymenostomatida</taxon>
        <taxon>Tetrahymenina</taxon>
        <taxon>Tetrahymenidae</taxon>
        <taxon>Tetrahymena</taxon>
    </lineage>
</organism>
<evidence type="ECO:0000313" key="2">
    <source>
        <dbReference type="EMBL" id="EAS00976.1"/>
    </source>
</evidence>
<proteinExistence type="predicted"/>
<name>Q23WW9_TETTS</name>
<dbReference type="GeneID" id="7823801"/>
<dbReference type="EMBL" id="GG662606">
    <property type="protein sequence ID" value="EAS00976.1"/>
    <property type="molecule type" value="Genomic_DNA"/>
</dbReference>
<feature type="chain" id="PRO_5004201993" description="Immobilization antigen" evidence="1">
    <location>
        <begin position="21"/>
        <end position="339"/>
    </location>
</feature>
<dbReference type="RefSeq" id="XP_001021221.1">
    <property type="nucleotide sequence ID" value="XM_001021221.1"/>
</dbReference>
<dbReference type="Proteomes" id="UP000009168">
    <property type="component" value="Unassembled WGS sequence"/>
</dbReference>
<keyword evidence="1" id="KW-0732">Signal</keyword>
<dbReference type="AlphaFoldDB" id="Q23WW9"/>
<sequence length="339" mass="34488">MNKLFTITLVVYCFISNTYASPTFGKYVHCSSNGSDCTGCGAGATDVSGAQDLFTYSSGNKCLFLDCSVTVDATKLNGWICASCNGVNNSIVPPRKYFQGGTCVASCTPPATATSDQICYSPAVGNAVPCSSNGSGCTGCGAGATDVSGAQALFTQVSGKNCVFADCQATVAATSSSCAASCTAPNVPNTNQICQKPPAVTGNNVACSTNGTDCTGCGANATIQGLFTYVSGNVCKITDCSSTTTSNAANLNGWVCNFCNGQTGSTVPAGSQFSGSTCATSCPSGQTTSASNSFTCTAGSSTNASVVIYLLRKGKFNINIQHMEEIRDHQEEASILVFY</sequence>
<reference evidence="3" key="1">
    <citation type="journal article" date="2006" name="PLoS Biol.">
        <title>Macronuclear genome sequence of the ciliate Tetrahymena thermophila, a model eukaryote.</title>
        <authorList>
            <person name="Eisen J.A."/>
            <person name="Coyne R.S."/>
            <person name="Wu M."/>
            <person name="Wu D."/>
            <person name="Thiagarajan M."/>
            <person name="Wortman J.R."/>
            <person name="Badger J.H."/>
            <person name="Ren Q."/>
            <person name="Amedeo P."/>
            <person name="Jones K.M."/>
            <person name="Tallon L.J."/>
            <person name="Delcher A.L."/>
            <person name="Salzberg S.L."/>
            <person name="Silva J.C."/>
            <person name="Haas B.J."/>
            <person name="Majoros W.H."/>
            <person name="Farzad M."/>
            <person name="Carlton J.M."/>
            <person name="Smith R.K. Jr."/>
            <person name="Garg J."/>
            <person name="Pearlman R.E."/>
            <person name="Karrer K.M."/>
            <person name="Sun L."/>
            <person name="Manning G."/>
            <person name="Elde N.C."/>
            <person name="Turkewitz A.P."/>
            <person name="Asai D.J."/>
            <person name="Wilkes D.E."/>
            <person name="Wang Y."/>
            <person name="Cai H."/>
            <person name="Collins K."/>
            <person name="Stewart B.A."/>
            <person name="Lee S.R."/>
            <person name="Wilamowska K."/>
            <person name="Weinberg Z."/>
            <person name="Ruzzo W.L."/>
            <person name="Wloga D."/>
            <person name="Gaertig J."/>
            <person name="Frankel J."/>
            <person name="Tsao C.-C."/>
            <person name="Gorovsky M.A."/>
            <person name="Keeling P.J."/>
            <person name="Waller R.F."/>
            <person name="Patron N.J."/>
            <person name="Cherry J.M."/>
            <person name="Stover N.A."/>
            <person name="Krieger C.J."/>
            <person name="del Toro C."/>
            <person name="Ryder H.F."/>
            <person name="Williamson S.C."/>
            <person name="Barbeau R.A."/>
            <person name="Hamilton E.P."/>
            <person name="Orias E."/>
        </authorList>
    </citation>
    <scope>NUCLEOTIDE SEQUENCE [LARGE SCALE GENOMIC DNA]</scope>
    <source>
        <strain evidence="3">SB210</strain>
    </source>
</reference>
<dbReference type="HOGENOM" id="CLU_820127_0_0_1"/>
<keyword evidence="3" id="KW-1185">Reference proteome</keyword>
<dbReference type="KEGG" id="tet:TTHERM_00775870"/>
<dbReference type="InParanoid" id="Q23WW9"/>
<evidence type="ECO:0008006" key="4">
    <source>
        <dbReference type="Google" id="ProtNLM"/>
    </source>
</evidence>
<accession>Q23WW9</accession>
<protein>
    <recommendedName>
        <fullName evidence="4">Immobilization antigen</fullName>
    </recommendedName>
</protein>
<feature type="signal peptide" evidence="1">
    <location>
        <begin position="1"/>
        <end position="20"/>
    </location>
</feature>
<evidence type="ECO:0000313" key="3">
    <source>
        <dbReference type="Proteomes" id="UP000009168"/>
    </source>
</evidence>
<gene>
    <name evidence="2" type="ORF">TTHERM_00775870</name>
</gene>
<evidence type="ECO:0000256" key="1">
    <source>
        <dbReference type="SAM" id="SignalP"/>
    </source>
</evidence>